<dbReference type="Proteomes" id="UP000051647">
    <property type="component" value="Unassembled WGS sequence"/>
</dbReference>
<proteinExistence type="predicted"/>
<dbReference type="eggNOG" id="COG1555">
    <property type="taxonomic scope" value="Bacteria"/>
</dbReference>
<dbReference type="GO" id="GO:0015628">
    <property type="term" value="P:protein secretion by the type II secretion system"/>
    <property type="evidence" value="ECO:0007669"/>
    <property type="project" value="TreeGrafter"/>
</dbReference>
<organism evidence="4 5">
    <name type="scientific">Companilactobacillus versmoldensis DSM 14857 = KCTC 3814</name>
    <dbReference type="NCBI Taxonomy" id="1423815"/>
    <lineage>
        <taxon>Bacteria</taxon>
        <taxon>Bacillati</taxon>
        <taxon>Bacillota</taxon>
        <taxon>Bacilli</taxon>
        <taxon>Lactobacillales</taxon>
        <taxon>Lactobacillaceae</taxon>
        <taxon>Companilactobacillus</taxon>
    </lineage>
</organism>
<dbReference type="Pfam" id="PF10531">
    <property type="entry name" value="SLBB"/>
    <property type="match status" value="1"/>
</dbReference>
<dbReference type="SUPFAM" id="SSF47781">
    <property type="entry name" value="RuvA domain 2-like"/>
    <property type="match status" value="1"/>
</dbReference>
<gene>
    <name evidence="4" type="ORF">FC27_GL001406</name>
</gene>
<comment type="caution">
    <text evidence="4">The sequence shown here is derived from an EMBL/GenBank/DDBJ whole genome shotgun (WGS) entry which is preliminary data.</text>
</comment>
<feature type="domain" description="Helix-hairpin-helix DNA-binding motif class 1" evidence="3">
    <location>
        <begin position="185"/>
        <end position="204"/>
    </location>
</feature>
<reference evidence="4 5" key="1">
    <citation type="journal article" date="2015" name="Genome Announc.">
        <title>Expanding the biotechnology potential of lactobacilli through comparative genomics of 213 strains and associated genera.</title>
        <authorList>
            <person name="Sun Z."/>
            <person name="Harris H.M."/>
            <person name="McCann A."/>
            <person name="Guo C."/>
            <person name="Argimon S."/>
            <person name="Zhang W."/>
            <person name="Yang X."/>
            <person name="Jeffery I.B."/>
            <person name="Cooney J.C."/>
            <person name="Kagawa T.F."/>
            <person name="Liu W."/>
            <person name="Song Y."/>
            <person name="Salvetti E."/>
            <person name="Wrobel A."/>
            <person name="Rasinkangas P."/>
            <person name="Parkhill J."/>
            <person name="Rea M.C."/>
            <person name="O'Sullivan O."/>
            <person name="Ritari J."/>
            <person name="Douillard F.P."/>
            <person name="Paul Ross R."/>
            <person name="Yang R."/>
            <person name="Briner A.E."/>
            <person name="Felis G.E."/>
            <person name="de Vos W.M."/>
            <person name="Barrangou R."/>
            <person name="Klaenhammer T.R."/>
            <person name="Caufield P.W."/>
            <person name="Cui Y."/>
            <person name="Zhang H."/>
            <person name="O'Toole P.W."/>
        </authorList>
    </citation>
    <scope>NUCLEOTIDE SEQUENCE [LARGE SCALE GENOMIC DNA]</scope>
    <source>
        <strain evidence="4 5">DSM 14857</strain>
    </source>
</reference>
<feature type="compositionally biased region" description="Low complexity" evidence="1">
    <location>
        <begin position="127"/>
        <end position="145"/>
    </location>
</feature>
<dbReference type="OrthoDB" id="9790239at2"/>
<dbReference type="GO" id="GO:0015627">
    <property type="term" value="C:type II protein secretion system complex"/>
    <property type="evidence" value="ECO:0007669"/>
    <property type="project" value="TreeGrafter"/>
</dbReference>
<protein>
    <submittedName>
        <fullName evidence="4">Competence protein CelA</fullName>
    </submittedName>
</protein>
<dbReference type="RefSeq" id="WP_010623817.1">
    <property type="nucleotide sequence ID" value="NZ_AZFA01000003.1"/>
</dbReference>
<feature type="region of interest" description="Disordered" evidence="1">
    <location>
        <begin position="122"/>
        <end position="162"/>
    </location>
</feature>
<dbReference type="Pfam" id="PF12836">
    <property type="entry name" value="HHH_3"/>
    <property type="match status" value="1"/>
</dbReference>
<evidence type="ECO:0000256" key="2">
    <source>
        <dbReference type="SAM" id="Phobius"/>
    </source>
</evidence>
<keyword evidence="2" id="KW-1133">Transmembrane helix</keyword>
<dbReference type="PATRIC" id="fig|1423815.3.peg.1440"/>
<feature type="transmembrane region" description="Helical" evidence="2">
    <location>
        <begin position="12"/>
        <end position="28"/>
    </location>
</feature>
<sequence>MDKVIEVIKENKIIIGVLSILVVGYFVVHQMEQPTKPSEPMVSKVNQVTSEKDSKIKSSQKGNKILVIDISGAVNKPGVYRLSNGSIVQDAIQMAGGLSQGADIHQLNQAQKITDSMKIFVPEKGETPPTATASQTSSSTGGSEQKVNLNSATPDDFKNVHGIGPKKAEKIFNYRQKNGNFSKIEDLKKVGGFGDKSIESLKDSLTV</sequence>
<dbReference type="GO" id="GO:0006281">
    <property type="term" value="P:DNA repair"/>
    <property type="evidence" value="ECO:0007669"/>
    <property type="project" value="InterPro"/>
</dbReference>
<dbReference type="InterPro" id="IPR010994">
    <property type="entry name" value="RuvA_2-like"/>
</dbReference>
<dbReference type="EMBL" id="AZFA01000003">
    <property type="protein sequence ID" value="KRL67869.1"/>
    <property type="molecule type" value="Genomic_DNA"/>
</dbReference>
<evidence type="ECO:0000256" key="1">
    <source>
        <dbReference type="SAM" id="MobiDB-lite"/>
    </source>
</evidence>
<dbReference type="InterPro" id="IPR019554">
    <property type="entry name" value="Soluble_ligand-bd"/>
</dbReference>
<evidence type="ECO:0000313" key="5">
    <source>
        <dbReference type="Proteomes" id="UP000051647"/>
    </source>
</evidence>
<dbReference type="SMART" id="SM00278">
    <property type="entry name" value="HhH1"/>
    <property type="match status" value="2"/>
</dbReference>
<keyword evidence="5" id="KW-1185">Reference proteome</keyword>
<keyword evidence="2" id="KW-0812">Transmembrane</keyword>
<dbReference type="InterPro" id="IPR004509">
    <property type="entry name" value="Competence_ComEA_HhH"/>
</dbReference>
<dbReference type="Gene3D" id="1.10.150.280">
    <property type="entry name" value="AF1531-like domain"/>
    <property type="match status" value="1"/>
</dbReference>
<evidence type="ECO:0000313" key="4">
    <source>
        <dbReference type="EMBL" id="KRL67869.1"/>
    </source>
</evidence>
<evidence type="ECO:0000259" key="3">
    <source>
        <dbReference type="SMART" id="SM00278"/>
    </source>
</evidence>
<accession>A0A0R1SER6</accession>
<dbReference type="PANTHER" id="PTHR21180:SF32">
    <property type="entry name" value="ENDONUCLEASE_EXONUCLEASE_PHOSPHATASE FAMILY DOMAIN-CONTAINING PROTEIN 1"/>
    <property type="match status" value="1"/>
</dbReference>
<dbReference type="PANTHER" id="PTHR21180">
    <property type="entry name" value="ENDONUCLEASE/EXONUCLEASE/PHOSPHATASE FAMILY DOMAIN-CONTAINING PROTEIN 1"/>
    <property type="match status" value="1"/>
</dbReference>
<dbReference type="AlphaFoldDB" id="A0A0R1SER6"/>
<dbReference type="STRING" id="1423815.FC27_GL001406"/>
<dbReference type="InterPro" id="IPR003583">
    <property type="entry name" value="Hlx-hairpin-Hlx_DNA-bd_motif"/>
</dbReference>
<keyword evidence="2" id="KW-0472">Membrane</keyword>
<dbReference type="GO" id="GO:0003677">
    <property type="term" value="F:DNA binding"/>
    <property type="evidence" value="ECO:0007669"/>
    <property type="project" value="InterPro"/>
</dbReference>
<dbReference type="NCBIfam" id="TIGR00426">
    <property type="entry name" value="competence protein ComEA helix-hairpin-helix repeat region"/>
    <property type="match status" value="1"/>
</dbReference>
<name>A0A0R1SER6_9LACO</name>
<dbReference type="InterPro" id="IPR051675">
    <property type="entry name" value="Endo/Exo/Phosphatase_dom_1"/>
</dbReference>
<feature type="domain" description="Helix-hairpin-helix DNA-binding motif class 1" evidence="3">
    <location>
        <begin position="155"/>
        <end position="174"/>
    </location>
</feature>